<proteinExistence type="inferred from homology"/>
<dbReference type="InterPro" id="IPR022742">
    <property type="entry name" value="Hydrolase_4"/>
</dbReference>
<dbReference type="GO" id="GO:0016020">
    <property type="term" value="C:membrane"/>
    <property type="evidence" value="ECO:0007669"/>
    <property type="project" value="TreeGrafter"/>
</dbReference>
<comment type="caution">
    <text evidence="5">The sequence shown here is derived from an EMBL/GenBank/DDBJ whole genome shotgun (WGS) entry which is preliminary data.</text>
</comment>
<dbReference type="SUPFAM" id="SSF53474">
    <property type="entry name" value="alpha/beta-Hydrolases"/>
    <property type="match status" value="1"/>
</dbReference>
<accession>A0AA87ZJE4</accession>
<sequence length="732" mass="81279">MASVIGCRIPPTVGLNSQNRPQNCRWRVHCLGGGDSAAVLSSDMASSSSSVLNVNGASAVGKRETLIDHGNGRLKPGEVEEKRGQNVKDNDVLEKLEPFWDDGYGTETVKDYFDAVQDMIKPDGGPPRWFTPIACGRPLKDSPILLFLPGMDGTGMGLILHHKALGKFFEVRCLHIPVHDRTPFEGLVKFIEETVRLEHASNPNKPIYLVGDSFGGCLSLAVAARNPTIDLVLILVNPATSFGRSQLQPFFPILEAMPDVLHATVPYLLSYVMEPALAVCGFPESCDPTKMALVDVESKLPPLQRLEKMSQNLTALLPYLSSLADIIPRGTLLWRLKLLKSAAASANSRLHAVKAEVLVLASGKDNMVPSRDEADRLNKSLKNCTVRHFKDNGHTFLLEDGISLMTIIKGTSKYRRSRRHDFVSDFLPPSRKEFEYAFEEMIGLLRTACGGVSFSTLEDGKIVKGLSGVPNKGPVLLVGYHNIMGFELYPLVDEYLREKNIVLRGVAHPQLFTSASQSSSPEFSMADWFRIFGALPVTASNLFKLLSSKSHVLLYPGGAREALHYKGEAYKLFWPDQPEFVRMAARFGATIVPFGAVGEDDILELVLDYNDLQKIPVLNDYIREVNRGAIRVRDESKGEVASENLFIPGLLPKVPGRFYFMFGKPIETKGKENILKDRENANKLYLQVKSEVEHCLAYLLKKREEDPYRNVIDRTVYKALHGPSQEVPTFEP</sequence>
<dbReference type="InterPro" id="IPR029058">
    <property type="entry name" value="AB_hydrolase_fold"/>
</dbReference>
<reference evidence="5" key="1">
    <citation type="submission" date="2023-07" db="EMBL/GenBank/DDBJ databases">
        <title>draft genome sequence of fig (Ficus carica).</title>
        <authorList>
            <person name="Takahashi T."/>
            <person name="Nishimura K."/>
        </authorList>
    </citation>
    <scope>NUCLEOTIDE SEQUENCE</scope>
</reference>
<dbReference type="Pfam" id="PF03982">
    <property type="entry name" value="DAGAT"/>
    <property type="match status" value="1"/>
</dbReference>
<dbReference type="AlphaFoldDB" id="A0AA87ZJE4"/>
<keyword evidence="6" id="KW-1185">Reference proteome</keyword>
<protein>
    <recommendedName>
        <fullName evidence="4">Serine aminopeptidase S33 domain-containing protein</fullName>
    </recommendedName>
</protein>
<evidence type="ECO:0000259" key="4">
    <source>
        <dbReference type="Pfam" id="PF12146"/>
    </source>
</evidence>
<keyword evidence="3" id="KW-0012">Acyltransferase</keyword>
<evidence type="ECO:0000313" key="5">
    <source>
        <dbReference type="EMBL" id="GMN25296.1"/>
    </source>
</evidence>
<organism evidence="5 6">
    <name type="scientific">Ficus carica</name>
    <name type="common">Common fig</name>
    <dbReference type="NCBI Taxonomy" id="3494"/>
    <lineage>
        <taxon>Eukaryota</taxon>
        <taxon>Viridiplantae</taxon>
        <taxon>Streptophyta</taxon>
        <taxon>Embryophyta</taxon>
        <taxon>Tracheophyta</taxon>
        <taxon>Spermatophyta</taxon>
        <taxon>Magnoliopsida</taxon>
        <taxon>eudicotyledons</taxon>
        <taxon>Gunneridae</taxon>
        <taxon>Pentapetalae</taxon>
        <taxon>rosids</taxon>
        <taxon>fabids</taxon>
        <taxon>Rosales</taxon>
        <taxon>Moraceae</taxon>
        <taxon>Ficeae</taxon>
        <taxon>Ficus</taxon>
    </lineage>
</organism>
<dbReference type="EMBL" id="BTGU01000001">
    <property type="protein sequence ID" value="GMN25296.1"/>
    <property type="molecule type" value="Genomic_DNA"/>
</dbReference>
<dbReference type="Proteomes" id="UP001187192">
    <property type="component" value="Unassembled WGS sequence"/>
</dbReference>
<evidence type="ECO:0000256" key="1">
    <source>
        <dbReference type="ARBA" id="ARBA00005420"/>
    </source>
</evidence>
<keyword evidence="2" id="KW-0808">Transferase</keyword>
<dbReference type="PANTHER" id="PTHR22753">
    <property type="entry name" value="TRANSMEMBRANE PROTEIN 68"/>
    <property type="match status" value="1"/>
</dbReference>
<feature type="domain" description="Serine aminopeptidase S33" evidence="4">
    <location>
        <begin position="193"/>
        <end position="399"/>
    </location>
</feature>
<dbReference type="GO" id="GO:0019432">
    <property type="term" value="P:triglyceride biosynthetic process"/>
    <property type="evidence" value="ECO:0007669"/>
    <property type="project" value="UniProtKB-ARBA"/>
</dbReference>
<dbReference type="Gene3D" id="3.40.50.1820">
    <property type="entry name" value="alpha/beta hydrolase"/>
    <property type="match status" value="1"/>
</dbReference>
<dbReference type="InterPro" id="IPR007130">
    <property type="entry name" value="DAGAT"/>
</dbReference>
<name>A0AA87ZJE4_FICCA</name>
<gene>
    <name evidence="5" type="ORF">TIFTF001_000884</name>
</gene>
<dbReference type="GO" id="GO:0004144">
    <property type="term" value="F:diacylglycerol O-acyltransferase activity"/>
    <property type="evidence" value="ECO:0007669"/>
    <property type="project" value="UniProtKB-ARBA"/>
</dbReference>
<evidence type="ECO:0000256" key="2">
    <source>
        <dbReference type="ARBA" id="ARBA00022679"/>
    </source>
</evidence>
<dbReference type="Pfam" id="PF12146">
    <property type="entry name" value="Hydrolase_4"/>
    <property type="match status" value="1"/>
</dbReference>
<dbReference type="PANTHER" id="PTHR22753:SF14">
    <property type="entry name" value="MONOACYLGLYCEROL_DIACYLGLYCEROL O-ACYLTRANSFERASE"/>
    <property type="match status" value="1"/>
</dbReference>
<comment type="similarity">
    <text evidence="1">Belongs to the diacylglycerol acyltransferase family.</text>
</comment>
<evidence type="ECO:0000256" key="3">
    <source>
        <dbReference type="ARBA" id="ARBA00023315"/>
    </source>
</evidence>
<dbReference type="CDD" id="cd07987">
    <property type="entry name" value="LPLAT_MGAT-like"/>
    <property type="match status" value="1"/>
</dbReference>
<evidence type="ECO:0000313" key="6">
    <source>
        <dbReference type="Proteomes" id="UP001187192"/>
    </source>
</evidence>